<reference evidence="2 3" key="1">
    <citation type="journal article" date="2017" name="Genome Biol. Evol.">
        <title>Phytophthora megakarya and P. palmivora, closely related causal agents of cacao black pod rot, underwent increases in genome sizes and gene numbers by different mechanisms.</title>
        <authorList>
            <person name="Ali S.S."/>
            <person name="Shao J."/>
            <person name="Lary D.J."/>
            <person name="Kronmiller B."/>
            <person name="Shen D."/>
            <person name="Strem M.D."/>
            <person name="Amoako-Attah I."/>
            <person name="Akrofi A.Y."/>
            <person name="Begoude B.A."/>
            <person name="Ten Hoopen G.M."/>
            <person name="Coulibaly K."/>
            <person name="Kebe B.I."/>
            <person name="Melnick R.L."/>
            <person name="Guiltinan M.J."/>
            <person name="Tyler B.M."/>
            <person name="Meinhardt L.W."/>
            <person name="Bailey B.A."/>
        </authorList>
    </citation>
    <scope>NUCLEOTIDE SEQUENCE [LARGE SCALE GENOMIC DNA]</scope>
    <source>
        <strain evidence="3">sbr112.9</strain>
    </source>
</reference>
<sequence length="171" mass="20115">MRSGKEIAVDTLGPLGSKHHWRAPTIIDTSTRLLEIANMDVGTIAEARRMVNQVWFNRYPRTERCIYDQNPELHNEFWELLQKWSHRSINKTLRTESISTEEEWENLISSVMFAMRAQHHTMTGLASTQAAFGRDMPFDVPVEVDWKQQEQRKEQQIQKAVQRENQGRLEH</sequence>
<name>A0A2P4YFA5_9STRA</name>
<dbReference type="AlphaFoldDB" id="A0A2P4YFA5"/>
<dbReference type="Proteomes" id="UP000237271">
    <property type="component" value="Unassembled WGS sequence"/>
</dbReference>
<protein>
    <submittedName>
        <fullName evidence="2">Pol protein</fullName>
    </submittedName>
</protein>
<evidence type="ECO:0000313" key="3">
    <source>
        <dbReference type="Proteomes" id="UP000237271"/>
    </source>
</evidence>
<feature type="region of interest" description="Disordered" evidence="1">
    <location>
        <begin position="149"/>
        <end position="171"/>
    </location>
</feature>
<comment type="caution">
    <text evidence="2">The sequence shown here is derived from an EMBL/GenBank/DDBJ whole genome shotgun (WGS) entry which is preliminary data.</text>
</comment>
<proteinExistence type="predicted"/>
<dbReference type="OrthoDB" id="125732at2759"/>
<evidence type="ECO:0000256" key="1">
    <source>
        <dbReference type="SAM" id="MobiDB-lite"/>
    </source>
</evidence>
<evidence type="ECO:0000313" key="2">
    <source>
        <dbReference type="EMBL" id="POM76481.1"/>
    </source>
</evidence>
<dbReference type="InterPro" id="IPR012337">
    <property type="entry name" value="RNaseH-like_sf"/>
</dbReference>
<accession>A0A2P4YFA5</accession>
<dbReference type="SUPFAM" id="SSF53098">
    <property type="entry name" value="Ribonuclease H-like"/>
    <property type="match status" value="1"/>
</dbReference>
<dbReference type="Gene3D" id="3.30.420.10">
    <property type="entry name" value="Ribonuclease H-like superfamily/Ribonuclease H"/>
    <property type="match status" value="1"/>
</dbReference>
<dbReference type="GO" id="GO:0003676">
    <property type="term" value="F:nucleic acid binding"/>
    <property type="evidence" value="ECO:0007669"/>
    <property type="project" value="InterPro"/>
</dbReference>
<dbReference type="EMBL" id="NCKW01003433">
    <property type="protein sequence ID" value="POM76481.1"/>
    <property type="molecule type" value="Genomic_DNA"/>
</dbReference>
<gene>
    <name evidence="2" type="ORF">PHPALM_6266</name>
</gene>
<organism evidence="2 3">
    <name type="scientific">Phytophthora palmivora</name>
    <dbReference type="NCBI Taxonomy" id="4796"/>
    <lineage>
        <taxon>Eukaryota</taxon>
        <taxon>Sar</taxon>
        <taxon>Stramenopiles</taxon>
        <taxon>Oomycota</taxon>
        <taxon>Peronosporomycetes</taxon>
        <taxon>Peronosporales</taxon>
        <taxon>Peronosporaceae</taxon>
        <taxon>Phytophthora</taxon>
    </lineage>
</organism>
<keyword evidence="3" id="KW-1185">Reference proteome</keyword>
<dbReference type="InterPro" id="IPR036397">
    <property type="entry name" value="RNaseH_sf"/>
</dbReference>